<dbReference type="Gene3D" id="3.50.50.60">
    <property type="entry name" value="FAD/NAD(P)-binding domain"/>
    <property type="match status" value="1"/>
</dbReference>
<proteinExistence type="inferred from homology"/>
<evidence type="ECO:0000256" key="5">
    <source>
        <dbReference type="SAM" id="MobiDB-lite"/>
    </source>
</evidence>
<dbReference type="Gramene" id="OBART02G24490.1">
    <property type="protein sequence ID" value="OBART02G24490.1"/>
    <property type="gene ID" value="OBART02G24490"/>
</dbReference>
<name>A0A0D3F7R5_9ORYZ</name>
<evidence type="ECO:0000256" key="3">
    <source>
        <dbReference type="ARBA" id="ARBA00022827"/>
    </source>
</evidence>
<dbReference type="STRING" id="65489.A0A0D3F7R5"/>
<dbReference type="PANTHER" id="PTHR46056">
    <property type="entry name" value="LONG-CHAIN-ALCOHOL OXIDASE"/>
    <property type="match status" value="1"/>
</dbReference>
<dbReference type="GO" id="GO:0016614">
    <property type="term" value="F:oxidoreductase activity, acting on CH-OH group of donors"/>
    <property type="evidence" value="ECO:0007669"/>
    <property type="project" value="InterPro"/>
</dbReference>
<dbReference type="PANTHER" id="PTHR46056:SF12">
    <property type="entry name" value="LONG-CHAIN-ALCOHOL OXIDASE"/>
    <property type="match status" value="1"/>
</dbReference>
<dbReference type="Proteomes" id="UP000026960">
    <property type="component" value="Chromosome 2"/>
</dbReference>
<dbReference type="HOGENOM" id="CLU_008878_1_1_1"/>
<dbReference type="eggNOG" id="ENOG502QSD8">
    <property type="taxonomic scope" value="Eukaryota"/>
</dbReference>
<dbReference type="InterPro" id="IPR036188">
    <property type="entry name" value="FAD/NAD-bd_sf"/>
</dbReference>
<dbReference type="PaxDb" id="65489-OBART02G24490.1"/>
<protein>
    <recommendedName>
        <fullName evidence="7">Glucose-methanol-choline oxidoreductase C-terminal domain-containing protein</fullName>
    </recommendedName>
</protein>
<organism evidence="8">
    <name type="scientific">Oryza barthii</name>
    <dbReference type="NCBI Taxonomy" id="65489"/>
    <lineage>
        <taxon>Eukaryota</taxon>
        <taxon>Viridiplantae</taxon>
        <taxon>Streptophyta</taxon>
        <taxon>Embryophyta</taxon>
        <taxon>Tracheophyta</taxon>
        <taxon>Spermatophyta</taxon>
        <taxon>Magnoliopsida</taxon>
        <taxon>Liliopsida</taxon>
        <taxon>Poales</taxon>
        <taxon>Poaceae</taxon>
        <taxon>BOP clade</taxon>
        <taxon>Oryzoideae</taxon>
        <taxon>Oryzeae</taxon>
        <taxon>Oryzinae</taxon>
        <taxon>Oryza</taxon>
    </lineage>
</organism>
<dbReference type="AlphaFoldDB" id="A0A0D3F7R5"/>
<evidence type="ECO:0000256" key="6">
    <source>
        <dbReference type="SAM" id="Phobius"/>
    </source>
</evidence>
<keyword evidence="6" id="KW-0472">Membrane</keyword>
<feature type="region of interest" description="Disordered" evidence="5">
    <location>
        <begin position="54"/>
        <end position="73"/>
    </location>
</feature>
<keyword evidence="6" id="KW-0812">Transmembrane</keyword>
<keyword evidence="4" id="KW-0560">Oxidoreductase</keyword>
<reference evidence="8" key="2">
    <citation type="submission" date="2015-03" db="UniProtKB">
        <authorList>
            <consortium name="EnsemblPlants"/>
        </authorList>
    </citation>
    <scope>IDENTIFICATION</scope>
</reference>
<evidence type="ECO:0000313" key="9">
    <source>
        <dbReference type="Proteomes" id="UP000026960"/>
    </source>
</evidence>
<keyword evidence="3" id="KW-0274">FAD</keyword>
<dbReference type="InterPro" id="IPR007867">
    <property type="entry name" value="GMC_OxRtase_C"/>
</dbReference>
<sequence>MGEEKSQQRRRQGHPLLRGGGAGKQAGRRYTHGFSASQMVALAALCGALAPSLSPDTRDDDDDDAGGGRYGGAGASDAKAVRDFLLASAADPPVPDEVAELMTRMCLREALALVRAVLWLLGTRLGTLALCGGRCVSWGRWPFVLTFAEMPVERREEALRRWSRVTVLPPLRAFFLVVKVFCLYVFYSWIDESSENPHWRAIGYSPPTDEPPAEEHTEATKRPLDDGVVETINLTDASLPSSLAEKGLAVTDDAARNVCRVECDVAIVGFGCGGGVAAAVVVIEKGNYFTSRDYTSFEGPSINQLYESGGFVTTMNGGGLLLAGSTVGGGSAGLTEEALEEFLDGVTVVRGPQSRSETWGLFCSAHHMGSCRMGATAGDGAIDARGESWEAERLYVCDGSVLPTAVGVNPMITIQSVAYCLANGIADSLSAKTT</sequence>
<accession>A0A0D3F7R5</accession>
<evidence type="ECO:0000256" key="1">
    <source>
        <dbReference type="ARBA" id="ARBA00010790"/>
    </source>
</evidence>
<evidence type="ECO:0000256" key="2">
    <source>
        <dbReference type="ARBA" id="ARBA00022630"/>
    </source>
</evidence>
<keyword evidence="9" id="KW-1185">Reference proteome</keyword>
<evidence type="ECO:0000313" key="8">
    <source>
        <dbReference type="EnsemblPlants" id="OBART02G24490.1"/>
    </source>
</evidence>
<feature type="region of interest" description="Disordered" evidence="5">
    <location>
        <begin position="1"/>
        <end position="28"/>
    </location>
</feature>
<comment type="similarity">
    <text evidence="1">Belongs to the GMC oxidoreductase family.</text>
</comment>
<keyword evidence="6" id="KW-1133">Transmembrane helix</keyword>
<evidence type="ECO:0000256" key="4">
    <source>
        <dbReference type="ARBA" id="ARBA00023002"/>
    </source>
</evidence>
<dbReference type="Pfam" id="PF05199">
    <property type="entry name" value="GMC_oxred_C"/>
    <property type="match status" value="1"/>
</dbReference>
<feature type="region of interest" description="Disordered" evidence="5">
    <location>
        <begin position="202"/>
        <end position="222"/>
    </location>
</feature>
<feature type="domain" description="Glucose-methanol-choline oxidoreductase C-terminal" evidence="7">
    <location>
        <begin position="364"/>
        <end position="418"/>
    </location>
</feature>
<dbReference type="SUPFAM" id="SSF51905">
    <property type="entry name" value="FAD/NAD(P)-binding domain"/>
    <property type="match status" value="1"/>
</dbReference>
<evidence type="ECO:0000259" key="7">
    <source>
        <dbReference type="Pfam" id="PF05199"/>
    </source>
</evidence>
<dbReference type="EnsemblPlants" id="OBART02G24490.1">
    <property type="protein sequence ID" value="OBART02G24490.1"/>
    <property type="gene ID" value="OBART02G24490"/>
</dbReference>
<feature type="compositionally biased region" description="Basic and acidic residues" evidence="5">
    <location>
        <begin position="213"/>
        <end position="222"/>
    </location>
</feature>
<feature type="transmembrane region" description="Helical" evidence="6">
    <location>
        <begin position="171"/>
        <end position="190"/>
    </location>
</feature>
<reference evidence="8" key="1">
    <citation type="journal article" date="2009" name="Rice">
        <title>De Novo Next Generation Sequencing of Plant Genomes.</title>
        <authorList>
            <person name="Rounsley S."/>
            <person name="Marri P.R."/>
            <person name="Yu Y."/>
            <person name="He R."/>
            <person name="Sisneros N."/>
            <person name="Goicoechea J.L."/>
            <person name="Lee S.J."/>
            <person name="Angelova A."/>
            <person name="Kudrna D."/>
            <person name="Luo M."/>
            <person name="Affourtit J."/>
            <person name="Desany B."/>
            <person name="Knight J."/>
            <person name="Niazi F."/>
            <person name="Egholm M."/>
            <person name="Wing R.A."/>
        </authorList>
    </citation>
    <scope>NUCLEOTIDE SEQUENCE [LARGE SCALE GENOMIC DNA]</scope>
    <source>
        <strain evidence="8">cv. IRGC 105608</strain>
    </source>
</reference>
<keyword evidence="2" id="KW-0285">Flavoprotein</keyword>